<dbReference type="OrthoDB" id="2751409at2759"/>
<comment type="caution">
    <text evidence="3">The sequence shown here is derived from an EMBL/GenBank/DDBJ whole genome shotgun (WGS) entry which is preliminary data.</text>
</comment>
<evidence type="ECO:0000256" key="1">
    <source>
        <dbReference type="SAM" id="MobiDB-lite"/>
    </source>
</evidence>
<name>A0A9P6C5N3_9AGAR</name>
<proteinExistence type="predicted"/>
<feature type="region of interest" description="Disordered" evidence="1">
    <location>
        <begin position="508"/>
        <end position="546"/>
    </location>
</feature>
<evidence type="ECO:0000313" key="3">
    <source>
        <dbReference type="EMBL" id="KAF9449980.1"/>
    </source>
</evidence>
<dbReference type="Proteomes" id="UP000807342">
    <property type="component" value="Unassembled WGS sequence"/>
</dbReference>
<keyword evidence="4" id="KW-1185">Reference proteome</keyword>
<dbReference type="SUPFAM" id="SSF81383">
    <property type="entry name" value="F-box domain"/>
    <property type="match status" value="1"/>
</dbReference>
<gene>
    <name evidence="3" type="ORF">P691DRAFT_507954</name>
</gene>
<organism evidence="3 4">
    <name type="scientific">Macrolepiota fuliginosa MF-IS2</name>
    <dbReference type="NCBI Taxonomy" id="1400762"/>
    <lineage>
        <taxon>Eukaryota</taxon>
        <taxon>Fungi</taxon>
        <taxon>Dikarya</taxon>
        <taxon>Basidiomycota</taxon>
        <taxon>Agaricomycotina</taxon>
        <taxon>Agaricomycetes</taxon>
        <taxon>Agaricomycetidae</taxon>
        <taxon>Agaricales</taxon>
        <taxon>Agaricineae</taxon>
        <taxon>Agaricaceae</taxon>
        <taxon>Macrolepiota</taxon>
    </lineage>
</organism>
<dbReference type="InterPro" id="IPR001810">
    <property type="entry name" value="F-box_dom"/>
</dbReference>
<reference evidence="3" key="1">
    <citation type="submission" date="2020-11" db="EMBL/GenBank/DDBJ databases">
        <authorList>
            <consortium name="DOE Joint Genome Institute"/>
            <person name="Ahrendt S."/>
            <person name="Riley R."/>
            <person name="Andreopoulos W."/>
            <person name="Labutti K."/>
            <person name="Pangilinan J."/>
            <person name="Ruiz-Duenas F.J."/>
            <person name="Barrasa J.M."/>
            <person name="Sanchez-Garcia M."/>
            <person name="Camarero S."/>
            <person name="Miyauchi S."/>
            <person name="Serrano A."/>
            <person name="Linde D."/>
            <person name="Babiker R."/>
            <person name="Drula E."/>
            <person name="Ayuso-Fernandez I."/>
            <person name="Pacheco R."/>
            <person name="Padilla G."/>
            <person name="Ferreira P."/>
            <person name="Barriuso J."/>
            <person name="Kellner H."/>
            <person name="Castanera R."/>
            <person name="Alfaro M."/>
            <person name="Ramirez L."/>
            <person name="Pisabarro A.G."/>
            <person name="Kuo A."/>
            <person name="Tritt A."/>
            <person name="Lipzen A."/>
            <person name="He G."/>
            <person name="Yan M."/>
            <person name="Ng V."/>
            <person name="Cullen D."/>
            <person name="Martin F."/>
            <person name="Rosso M.-N."/>
            <person name="Henrissat B."/>
            <person name="Hibbett D."/>
            <person name="Martinez A.T."/>
            <person name="Grigoriev I.V."/>
        </authorList>
    </citation>
    <scope>NUCLEOTIDE SEQUENCE</scope>
    <source>
        <strain evidence="3">MF-IS2</strain>
    </source>
</reference>
<dbReference type="PROSITE" id="PS50181">
    <property type="entry name" value="FBOX"/>
    <property type="match status" value="1"/>
</dbReference>
<accession>A0A9P6C5N3</accession>
<dbReference type="InterPro" id="IPR036047">
    <property type="entry name" value="F-box-like_dom_sf"/>
</dbReference>
<dbReference type="AlphaFoldDB" id="A0A9P6C5N3"/>
<dbReference type="EMBL" id="MU151115">
    <property type="protein sequence ID" value="KAF9449980.1"/>
    <property type="molecule type" value="Genomic_DNA"/>
</dbReference>
<evidence type="ECO:0000313" key="4">
    <source>
        <dbReference type="Proteomes" id="UP000807342"/>
    </source>
</evidence>
<evidence type="ECO:0000259" key="2">
    <source>
        <dbReference type="PROSITE" id="PS50181"/>
    </source>
</evidence>
<sequence length="646" mass="72841">MLRSQRMAAFVATLSPEQQEALEVQIAQQRAALRLQEKRKVRQVADNSITATTRLAKVTLLDLPPETVTYIFLHLPFTSVVMCQGVNHHLQALISESAELQYYIHLGIFGMVDNPHCDLPISERLNRLLMKQRRWEEFDAEFYRVVDLPIVAESGSRQLSGGVYSILYNSGILYTMQVPRRADQEAEWKERTVPFLITPGRFVLDQDLEIFITAQPQTVYTSAAKPHTIHEVQVHLNQFSTGKPHPDVQRIISFTTREEFENIWVMVECVGDNLALILQNNVGIHEPDDQVYVYDWKTGELKMRISASYGCYTLPVFLSSHMLLLGNSKTGQLEYWEIPQSLSETTSNRPFFILSLPPLSPGNGICQIVARTGPHPAFGSHATPKPFYTDPRYAIVCFDVAIGPADMGYSTVTFVFFVHHSFLVGCLDTFSAFISSDERPTPVPYDDWGPSACRWFNARVDGYIIGREGGTFGQKYVPRPHSPIPLIMFNFNPIDVAKALVSERHISKAKTRGEGDRGVDGNGGRRAIEDQGQRHTGKEKEVSSQLHETSVLGISSDVFTQGQEADSSSSEPQLTTRIVTRGLDPLDDPDRYFENTVYSSLPYTVRSLSQDQLDFGNLYMDEECILNVQAGKDWGYMAQLHLFHYG</sequence>
<feature type="compositionally biased region" description="Basic and acidic residues" evidence="1">
    <location>
        <begin position="526"/>
        <end position="542"/>
    </location>
</feature>
<feature type="domain" description="F-box" evidence="2">
    <location>
        <begin position="57"/>
        <end position="106"/>
    </location>
</feature>
<protein>
    <recommendedName>
        <fullName evidence="2">F-box domain-containing protein</fullName>
    </recommendedName>
</protein>
<dbReference type="CDD" id="cd09917">
    <property type="entry name" value="F-box_SF"/>
    <property type="match status" value="1"/>
</dbReference>
<feature type="compositionally biased region" description="Basic and acidic residues" evidence="1">
    <location>
        <begin position="508"/>
        <end position="519"/>
    </location>
</feature>